<evidence type="ECO:0008006" key="4">
    <source>
        <dbReference type="Google" id="ProtNLM"/>
    </source>
</evidence>
<proteinExistence type="predicted"/>
<evidence type="ECO:0000313" key="2">
    <source>
        <dbReference type="EMBL" id="GMH93956.1"/>
    </source>
</evidence>
<gene>
    <name evidence="2" type="ORF">TrVE_jg7572</name>
</gene>
<dbReference type="AlphaFoldDB" id="A0A9W7BMF8"/>
<feature type="signal peptide" evidence="1">
    <location>
        <begin position="1"/>
        <end position="19"/>
    </location>
</feature>
<evidence type="ECO:0000313" key="3">
    <source>
        <dbReference type="Proteomes" id="UP001165160"/>
    </source>
</evidence>
<keyword evidence="3" id="KW-1185">Reference proteome</keyword>
<name>A0A9W7BMF8_9STRA</name>
<accession>A0A9W7BMF8</accession>
<sequence length="215" mass="23089">MSMHITFLLALALLYSTTAFTTSFTTAFTTISTLTVVPSKLQPSCQLSCQPNYRPSLRNSLSPLNSSPPPKKFSQSSQSTIVSSIDASTNLSRTSAYALRSSSLLKTTFLLSLSISSLIYSLSPSPTIPLSYLLGSLLGVFYIRGLSSYVSTVGAQNVNEETLKEAGSGAGRFAGFLLLFVAARAVEEFNLGFGVAGFFTYQIASVLEGQREWND</sequence>
<comment type="caution">
    <text evidence="2">The sequence shown here is derived from an EMBL/GenBank/DDBJ whole genome shotgun (WGS) entry which is preliminary data.</text>
</comment>
<dbReference type="Proteomes" id="UP001165160">
    <property type="component" value="Unassembled WGS sequence"/>
</dbReference>
<dbReference type="EMBL" id="BRXX01000147">
    <property type="protein sequence ID" value="GMH93956.1"/>
    <property type="molecule type" value="Genomic_DNA"/>
</dbReference>
<reference evidence="3" key="1">
    <citation type="journal article" date="2023" name="Commun. Biol.">
        <title>Genome analysis of Parmales, the sister group of diatoms, reveals the evolutionary specialization of diatoms from phago-mixotrophs to photoautotrophs.</title>
        <authorList>
            <person name="Ban H."/>
            <person name="Sato S."/>
            <person name="Yoshikawa S."/>
            <person name="Yamada K."/>
            <person name="Nakamura Y."/>
            <person name="Ichinomiya M."/>
            <person name="Sato N."/>
            <person name="Blanc-Mathieu R."/>
            <person name="Endo H."/>
            <person name="Kuwata A."/>
            <person name="Ogata H."/>
        </authorList>
    </citation>
    <scope>NUCLEOTIDE SEQUENCE [LARGE SCALE GENOMIC DNA]</scope>
    <source>
        <strain evidence="3">NIES 3699</strain>
    </source>
</reference>
<keyword evidence="1" id="KW-0732">Signal</keyword>
<protein>
    <recommendedName>
        <fullName evidence="4">ATP synthase protein I</fullName>
    </recommendedName>
</protein>
<organism evidence="2 3">
    <name type="scientific">Triparma verrucosa</name>
    <dbReference type="NCBI Taxonomy" id="1606542"/>
    <lineage>
        <taxon>Eukaryota</taxon>
        <taxon>Sar</taxon>
        <taxon>Stramenopiles</taxon>
        <taxon>Ochrophyta</taxon>
        <taxon>Bolidophyceae</taxon>
        <taxon>Parmales</taxon>
        <taxon>Triparmaceae</taxon>
        <taxon>Triparma</taxon>
    </lineage>
</organism>
<feature type="chain" id="PRO_5040896809" description="ATP synthase protein I" evidence="1">
    <location>
        <begin position="20"/>
        <end position="215"/>
    </location>
</feature>
<evidence type="ECO:0000256" key="1">
    <source>
        <dbReference type="SAM" id="SignalP"/>
    </source>
</evidence>